<evidence type="ECO:0000259" key="6">
    <source>
        <dbReference type="PROSITE" id="PS50937"/>
    </source>
</evidence>
<feature type="domain" description="HTH merR-type" evidence="6">
    <location>
        <begin position="4"/>
        <end position="73"/>
    </location>
</feature>
<proteinExistence type="predicted"/>
<dbReference type="InterPro" id="IPR047057">
    <property type="entry name" value="MerR_fam"/>
</dbReference>
<comment type="function">
    <text evidence="5">Mediates the mercuric-dependent induction of mercury resistance operon. In the absence of mercury MerR represses transcription by binding tightly to the mer operator region; when mercury is present the dimeric complex binds a single ion and becomes a potent transcriptional activator, while remaining bound to the mer site.</text>
</comment>
<evidence type="ECO:0000313" key="8">
    <source>
        <dbReference type="Proteomes" id="UP001196601"/>
    </source>
</evidence>
<keyword evidence="4" id="KW-0238">DNA-binding</keyword>
<dbReference type="NCBIfam" id="TIGR02051">
    <property type="entry name" value="MerR"/>
    <property type="match status" value="1"/>
</dbReference>
<dbReference type="InterPro" id="IPR000551">
    <property type="entry name" value="MerR-type_HTH_dom"/>
</dbReference>
<dbReference type="PROSITE" id="PS50937">
    <property type="entry name" value="HTH_MERR_2"/>
    <property type="match status" value="1"/>
</dbReference>
<evidence type="ECO:0000256" key="3">
    <source>
        <dbReference type="ARBA" id="ARBA00022914"/>
    </source>
</evidence>
<dbReference type="PANTHER" id="PTHR30204">
    <property type="entry name" value="REDOX-CYCLING DRUG-SENSING TRANSCRIPTIONAL ACTIVATOR SOXR"/>
    <property type="match status" value="1"/>
</dbReference>
<dbReference type="SUPFAM" id="SSF46955">
    <property type="entry name" value="Putative DNA-binding domain"/>
    <property type="match status" value="1"/>
</dbReference>
<dbReference type="InterPro" id="IPR011794">
    <property type="entry name" value="MerR"/>
</dbReference>
<dbReference type="Pfam" id="PF13411">
    <property type="entry name" value="MerR_1"/>
    <property type="match status" value="1"/>
</dbReference>
<dbReference type="PROSITE" id="PS00552">
    <property type="entry name" value="HTH_MERR_1"/>
    <property type="match status" value="1"/>
</dbReference>
<dbReference type="EMBL" id="JADPMV010000002">
    <property type="protein sequence ID" value="MBS7663207.1"/>
    <property type="molecule type" value="Genomic_DNA"/>
</dbReference>
<keyword evidence="3" id="KW-0476">Mercury</keyword>
<keyword evidence="2" id="KW-0475">Mercuric resistance</keyword>
<dbReference type="CDD" id="cd04783">
    <property type="entry name" value="HTH_MerR1"/>
    <property type="match status" value="1"/>
</dbReference>
<dbReference type="PRINTS" id="PR00040">
    <property type="entry name" value="HTHMERR"/>
</dbReference>
<name>A0ABS5Q374_9PSED</name>
<dbReference type="Proteomes" id="UP001196601">
    <property type="component" value="Unassembled WGS sequence"/>
</dbReference>
<dbReference type="RefSeq" id="WP_213640611.1">
    <property type="nucleotide sequence ID" value="NZ_JADPMV010000002.1"/>
</dbReference>
<dbReference type="InterPro" id="IPR009061">
    <property type="entry name" value="DNA-bd_dom_put_sf"/>
</dbReference>
<evidence type="ECO:0000256" key="4">
    <source>
        <dbReference type="ARBA" id="ARBA00023125"/>
    </source>
</evidence>
<accession>A0ABS5Q374</accession>
<dbReference type="PANTHER" id="PTHR30204:SF92">
    <property type="entry name" value="HTH-TYPE TRANSCRIPTIONAL REGULATOR ZNTR"/>
    <property type="match status" value="1"/>
</dbReference>
<evidence type="ECO:0000256" key="2">
    <source>
        <dbReference type="ARBA" id="ARBA00022466"/>
    </source>
</evidence>
<gene>
    <name evidence="7" type="primary">merR</name>
    <name evidence="7" type="ORF">I0D00_14840</name>
</gene>
<dbReference type="Gene3D" id="1.10.1660.10">
    <property type="match status" value="1"/>
</dbReference>
<comment type="caution">
    <text evidence="7">The sequence shown here is derived from an EMBL/GenBank/DDBJ whole genome shotgun (WGS) entry which is preliminary data.</text>
</comment>
<protein>
    <recommendedName>
        <fullName evidence="1">Mercuric resistance operon regulatory protein</fullName>
    </recommendedName>
</protein>
<reference evidence="7 8" key="1">
    <citation type="journal article" date="2021" name="Syst. Appl. Microbiol.">
        <title>Pseudomonas lalucatii sp. nov. isolated from Vallgornera, a karstic cave in Mallorca, Western Mediterranean.</title>
        <authorList>
            <person name="Busquets A."/>
            <person name="Mulet M."/>
            <person name="Gomila M."/>
            <person name="Garcia-Valdes E."/>
        </authorList>
    </citation>
    <scope>NUCLEOTIDE SEQUENCE [LARGE SCALE GENOMIC DNA]</scope>
    <source>
        <strain evidence="7 8">R1b54</strain>
    </source>
</reference>
<organism evidence="7 8">
    <name type="scientific">Pseudomonas lalucatii</name>
    <dbReference type="NCBI Taxonomy" id="1424203"/>
    <lineage>
        <taxon>Bacteria</taxon>
        <taxon>Pseudomonadati</taxon>
        <taxon>Pseudomonadota</taxon>
        <taxon>Gammaproteobacteria</taxon>
        <taxon>Pseudomonadales</taxon>
        <taxon>Pseudomonadaceae</taxon>
        <taxon>Pseudomonas</taxon>
    </lineage>
</organism>
<dbReference type="SMART" id="SM00422">
    <property type="entry name" value="HTH_MERR"/>
    <property type="match status" value="1"/>
</dbReference>
<sequence>MLAELSIGRLAKAAEVSVETIRYYQRRGLLAEPVKPAGGQRRYPLEMVRRLCFIKRAQALGFTLAEIAGLLGLDQARACAETRALAVRKLTLIEQKMAELARMRQVLGRLVEQCGDEGAAACPIIEALAGGAGDQAPTASRA</sequence>
<evidence type="ECO:0000256" key="1">
    <source>
        <dbReference type="ARBA" id="ARBA00017146"/>
    </source>
</evidence>
<evidence type="ECO:0000256" key="5">
    <source>
        <dbReference type="ARBA" id="ARBA00024874"/>
    </source>
</evidence>
<keyword evidence="8" id="KW-1185">Reference proteome</keyword>
<evidence type="ECO:0000313" key="7">
    <source>
        <dbReference type="EMBL" id="MBS7663207.1"/>
    </source>
</evidence>